<dbReference type="EMBL" id="CDMY01001019">
    <property type="protein sequence ID" value="CEM38985.1"/>
    <property type="molecule type" value="Genomic_DNA"/>
</dbReference>
<protein>
    <submittedName>
        <fullName evidence="2">Uncharacterized protein</fullName>
    </submittedName>
</protein>
<accession>A0A0G4H5C2</accession>
<keyword evidence="1" id="KW-0812">Transmembrane</keyword>
<dbReference type="InParanoid" id="A0A0G4H5C2"/>
<name>A0A0G4H5C2_VITBC</name>
<dbReference type="PANTHER" id="PTHR33129:SF1">
    <property type="entry name" value="ATP-BINDING PROTEIN"/>
    <property type="match status" value="1"/>
</dbReference>
<organism evidence="2 3">
    <name type="scientific">Vitrella brassicaformis (strain CCMP3155)</name>
    <dbReference type="NCBI Taxonomy" id="1169540"/>
    <lineage>
        <taxon>Eukaryota</taxon>
        <taxon>Sar</taxon>
        <taxon>Alveolata</taxon>
        <taxon>Colpodellida</taxon>
        <taxon>Vitrellaceae</taxon>
        <taxon>Vitrella</taxon>
    </lineage>
</organism>
<dbReference type="Proteomes" id="UP000041254">
    <property type="component" value="Unassembled WGS sequence"/>
</dbReference>
<dbReference type="PhylomeDB" id="A0A0G4H5C2"/>
<dbReference type="AlphaFoldDB" id="A0A0G4H5C2"/>
<dbReference type="PANTHER" id="PTHR33129">
    <property type="entry name" value="PROTEIN KINASE DOMAIN-CONTAINING PROTEIN-RELATED"/>
    <property type="match status" value="1"/>
</dbReference>
<proteinExistence type="predicted"/>
<keyword evidence="3" id="KW-1185">Reference proteome</keyword>
<keyword evidence="1" id="KW-0472">Membrane</keyword>
<evidence type="ECO:0000313" key="3">
    <source>
        <dbReference type="Proteomes" id="UP000041254"/>
    </source>
</evidence>
<reference evidence="2 3" key="1">
    <citation type="submission" date="2014-11" db="EMBL/GenBank/DDBJ databases">
        <authorList>
            <person name="Zhu J."/>
            <person name="Qi W."/>
            <person name="Song R."/>
        </authorList>
    </citation>
    <scope>NUCLEOTIDE SEQUENCE [LARGE SCALE GENOMIC DNA]</scope>
</reference>
<feature type="transmembrane region" description="Helical" evidence="1">
    <location>
        <begin position="175"/>
        <end position="196"/>
    </location>
</feature>
<dbReference type="InterPro" id="IPR052980">
    <property type="entry name" value="Crinkler_effector"/>
</dbReference>
<dbReference type="OrthoDB" id="19861at2759"/>
<dbReference type="VEuPathDB" id="CryptoDB:Vbra_10631"/>
<evidence type="ECO:0000256" key="1">
    <source>
        <dbReference type="SAM" id="Phobius"/>
    </source>
</evidence>
<gene>
    <name evidence="2" type="ORF">Vbra_10631</name>
</gene>
<evidence type="ECO:0000313" key="2">
    <source>
        <dbReference type="EMBL" id="CEM38985.1"/>
    </source>
</evidence>
<sequence>MPSIQWSFLSASFELAEVELPLAMMVTAMASALSLLLTACLAFAHGVAGVRQSARLTFQIAPVAARQERPTHRPVQRATALHAEEPEEEAFAEAMTAKAMPKGRLRGFFTRPDILKRYWESVDPIGLKAAPNKIPLTGGQKLLVREGYVDIAKIIVDVFKKFNKKMSSFPEGFRVLLRGSSGVGLSWFLLFFLAVLKGEMHRGENFKIWFVNNSCGSSNVDRKVYELWKDGFVRVCDPLETLFQLQETQPLDSLQRDWLLIDGFEGALHDLWPGSVLLAASARHDNYNQFKKRLTLDLVMPTWAEEEVAAALEGTEWLDQLNDKRPYAGRSTMEGRSPKGSVANKFPETVLMSLDPGTNGLYTFGKVGWRSSYILGEFIRKLTKQELEDELDLIHRPRTIIDKERLFEGLVNEFLAKTRRPISLEPLNHHMKRVSNSTRASRMQTPQNKLRGVIRVSLDTTQHEREPRLFTRSRDQKRPYANVHEPGFWVPESKNWPVIDSLYIDSAKDVIYLIKVTANSEHSASGFDQSLIANLRTSSAIGDGKKTWRIVWAIPQGGSITPQWPRDPTTREDIKDRLLFQEYVFALPAGRALEEISADPTGTPQRGAKGLFRRFLQEFFSRSKRN</sequence>
<keyword evidence="1" id="KW-1133">Transmembrane helix</keyword>
<feature type="transmembrane region" description="Helical" evidence="1">
    <location>
        <begin position="20"/>
        <end position="44"/>
    </location>
</feature>